<reference evidence="1 2" key="1">
    <citation type="submission" date="2015-06" db="EMBL/GenBank/DDBJ databases">
        <title>Genome sequence of Pseudoalteromonas peptidolytica.</title>
        <authorList>
            <person name="Xie B.-B."/>
            <person name="Rong J.-C."/>
            <person name="Qin Q.-L."/>
            <person name="Zhang Y.-Z."/>
        </authorList>
    </citation>
    <scope>NUCLEOTIDE SEQUENCE [LARGE SCALE GENOMIC DNA]</scope>
    <source>
        <strain evidence="1 2">F12-50-A1</strain>
    </source>
</reference>
<protein>
    <submittedName>
        <fullName evidence="1">Uncharacterized protein</fullName>
    </submittedName>
</protein>
<comment type="caution">
    <text evidence="1">The sequence shown here is derived from an EMBL/GenBank/DDBJ whole genome shotgun (WGS) entry which is preliminary data.</text>
</comment>
<dbReference type="AlphaFoldDB" id="A0A8I0T475"/>
<proteinExistence type="predicted"/>
<dbReference type="EMBL" id="AQHF01000024">
    <property type="protein sequence ID" value="MBE0346710.1"/>
    <property type="molecule type" value="Genomic_DNA"/>
</dbReference>
<gene>
    <name evidence="1" type="ORF">PPEP_a2814</name>
</gene>
<organism evidence="1 2">
    <name type="scientific">Pseudoalteromonas peptidolytica F12-50-A1</name>
    <dbReference type="NCBI Taxonomy" id="1315280"/>
    <lineage>
        <taxon>Bacteria</taxon>
        <taxon>Pseudomonadati</taxon>
        <taxon>Pseudomonadota</taxon>
        <taxon>Gammaproteobacteria</taxon>
        <taxon>Alteromonadales</taxon>
        <taxon>Pseudoalteromonadaceae</taxon>
        <taxon>Pseudoalteromonas</taxon>
    </lineage>
</organism>
<keyword evidence="2" id="KW-1185">Reference proteome</keyword>
<evidence type="ECO:0000313" key="2">
    <source>
        <dbReference type="Proteomes" id="UP000660708"/>
    </source>
</evidence>
<accession>A0A8I0T475</accession>
<evidence type="ECO:0000313" key="1">
    <source>
        <dbReference type="EMBL" id="MBE0346710.1"/>
    </source>
</evidence>
<dbReference type="Proteomes" id="UP000660708">
    <property type="component" value="Unassembled WGS sequence"/>
</dbReference>
<name>A0A8I0T475_9GAMM</name>
<sequence length="39" mass="4337">MTYSPAMTLPLFGLAAPHHNQLFTLILYLIPINISSHLS</sequence>